<dbReference type="AlphaFoldDB" id="A0A4R4JJS7"/>
<proteinExistence type="predicted"/>
<dbReference type="Proteomes" id="UP000295550">
    <property type="component" value="Unassembled WGS sequence"/>
</dbReference>
<evidence type="ECO:0000256" key="1">
    <source>
        <dbReference type="SAM" id="Phobius"/>
    </source>
</evidence>
<evidence type="ECO:0000313" key="3">
    <source>
        <dbReference type="Proteomes" id="UP000295550"/>
    </source>
</evidence>
<organism evidence="2 3">
    <name type="scientific">Photorhabdus luminescens subsp. mexicana</name>
    <dbReference type="NCBI Taxonomy" id="2100167"/>
    <lineage>
        <taxon>Bacteria</taxon>
        <taxon>Pseudomonadati</taxon>
        <taxon>Pseudomonadota</taxon>
        <taxon>Gammaproteobacteria</taxon>
        <taxon>Enterobacterales</taxon>
        <taxon>Morganellaceae</taxon>
        <taxon>Photorhabdus</taxon>
    </lineage>
</organism>
<evidence type="ECO:0000313" key="2">
    <source>
        <dbReference type="EMBL" id="TDB54550.1"/>
    </source>
</evidence>
<accession>A0A4R4JJS7</accession>
<feature type="transmembrane region" description="Helical" evidence="1">
    <location>
        <begin position="6"/>
        <end position="26"/>
    </location>
</feature>
<gene>
    <name evidence="2" type="ORF">C5468_05145</name>
</gene>
<keyword evidence="1" id="KW-0812">Transmembrane</keyword>
<comment type="caution">
    <text evidence="2">The sequence shown here is derived from an EMBL/GenBank/DDBJ whole genome shotgun (WGS) entry which is preliminary data.</text>
</comment>
<keyword evidence="1" id="KW-0472">Membrane</keyword>
<sequence length="78" mass="8953">MYCSVLHILLTNIINVVIIVLMPFLVKRRLTPTMIFLEATLMENPIELDEWLEEPTHDDAVEMMNAQAVVPFGTALWP</sequence>
<keyword evidence="1" id="KW-1133">Transmembrane helix</keyword>
<protein>
    <submittedName>
        <fullName evidence="2">Uncharacterized protein</fullName>
    </submittedName>
</protein>
<name>A0A4R4JJS7_PHOLU</name>
<dbReference type="EMBL" id="PUJX01000004">
    <property type="protein sequence ID" value="TDB54550.1"/>
    <property type="molecule type" value="Genomic_DNA"/>
</dbReference>
<reference evidence="2 3" key="1">
    <citation type="journal article" date="2019" name="Int. J. Syst. Evol. Microbiol.">
        <title>Photorhabdus khanii subsp. guanajuatensis subsp. nov., isolated from Heterorhabditis atacamensis, and Photorhabdus luminescens subsp. mexicana subsp. nov., isolated from Heterorhabditis mexicana entomopathogenic nematodes.</title>
        <authorList>
            <person name="Machado R.A.R."/>
            <person name="Bruno P."/>
            <person name="Arce C.C.M."/>
            <person name="Liechti N."/>
            <person name="Kohler A."/>
            <person name="Bernal J."/>
            <person name="Bruggmann R."/>
            <person name="Turlings T.C.J."/>
        </authorList>
    </citation>
    <scope>NUCLEOTIDE SEQUENCE [LARGE SCALE GENOMIC DNA]</scope>
    <source>
        <strain evidence="2 3">MEX47-22</strain>
    </source>
</reference>